<name>D2TV54_CITRI</name>
<proteinExistence type="predicted"/>
<reference evidence="1 2" key="1">
    <citation type="journal article" date="2010" name="J. Bacteriol.">
        <title>The Citrobacter rodentium genome sequence reveals convergent evolution with human pathogenic Escherichia coli.</title>
        <authorList>
            <person name="Petty N.K."/>
            <person name="Bulgin R."/>
            <person name="Crepin V.F."/>
            <person name="Cerdeno-Tarraga A.M."/>
            <person name="Schroeder G.N."/>
            <person name="Quail M.A."/>
            <person name="Lennard N."/>
            <person name="Corton C."/>
            <person name="Barron A."/>
            <person name="Clark L."/>
            <person name="Toribio A.L."/>
            <person name="Parkhill J."/>
            <person name="Dougan G."/>
            <person name="Frankel G."/>
            <person name="Thomson N.R."/>
        </authorList>
    </citation>
    <scope>NUCLEOTIDE SEQUENCE [LARGE SCALE GENOMIC DNA]</scope>
    <source>
        <strain evidence="1 2">ICC168</strain>
    </source>
</reference>
<protein>
    <submittedName>
        <fullName evidence="1">Uncharacterized protein</fullName>
    </submittedName>
</protein>
<keyword evidence="2" id="KW-1185">Reference proteome</keyword>
<dbReference type="HOGENOM" id="CLU_1977627_0_0_6"/>
<dbReference type="EMBL" id="FN543503">
    <property type="protein sequence ID" value="CBG91797.1"/>
    <property type="molecule type" value="Genomic_DNA"/>
</dbReference>
<keyword evidence="1" id="KW-0614">Plasmid</keyword>
<geneLocation type="plasmid" evidence="1 2">
    <name>pCROD1</name>
</geneLocation>
<dbReference type="AlphaFoldDB" id="D2TV54"/>
<evidence type="ECO:0000313" key="1">
    <source>
        <dbReference type="EMBL" id="CBG91797.1"/>
    </source>
</evidence>
<accession>D2TV54</accession>
<sequence>MIFLLADRLLYICQVYADAQHMYRYHICRWPTYEYALHILSSLIFRTDPKKARVGSPRTAPARCSTETQDVAVQSAAVATRCCVMTLPCGPARRGRKDRFASSLTVVHFRKNTYTEKSDLAEAAIR</sequence>
<dbReference type="KEGG" id="cro:ROD_p1361"/>
<evidence type="ECO:0000313" key="2">
    <source>
        <dbReference type="Proteomes" id="UP000001889"/>
    </source>
</evidence>
<gene>
    <name evidence="1" type="ordered locus">ROD_p1361</name>
</gene>
<organism evidence="1 2">
    <name type="scientific">Citrobacter rodentium (strain ICC168)</name>
    <name type="common">Citrobacter freundii biotype 4280</name>
    <dbReference type="NCBI Taxonomy" id="637910"/>
    <lineage>
        <taxon>Bacteria</taxon>
        <taxon>Pseudomonadati</taxon>
        <taxon>Pseudomonadota</taxon>
        <taxon>Gammaproteobacteria</taxon>
        <taxon>Enterobacterales</taxon>
        <taxon>Enterobacteriaceae</taxon>
        <taxon>Citrobacter</taxon>
    </lineage>
</organism>
<dbReference type="Proteomes" id="UP000001889">
    <property type="component" value="Plasmid pCROD1"/>
</dbReference>